<name>A0AAV0Q9S2_9ROSI</name>
<protein>
    <submittedName>
        <fullName evidence="2">Uncharacterized protein</fullName>
    </submittedName>
</protein>
<gene>
    <name evidence="2" type="ORF">LITE_LOCUS42436</name>
</gene>
<reference evidence="2" key="1">
    <citation type="submission" date="2022-08" db="EMBL/GenBank/DDBJ databases">
        <authorList>
            <person name="Gutierrez-Valencia J."/>
        </authorList>
    </citation>
    <scope>NUCLEOTIDE SEQUENCE</scope>
</reference>
<accession>A0AAV0Q9S2</accession>
<feature type="region of interest" description="Disordered" evidence="1">
    <location>
        <begin position="1"/>
        <end position="29"/>
    </location>
</feature>
<evidence type="ECO:0000256" key="1">
    <source>
        <dbReference type="SAM" id="MobiDB-lite"/>
    </source>
</evidence>
<comment type="caution">
    <text evidence="2">The sequence shown here is derived from an EMBL/GenBank/DDBJ whole genome shotgun (WGS) entry which is preliminary data.</text>
</comment>
<organism evidence="2 3">
    <name type="scientific">Linum tenue</name>
    <dbReference type="NCBI Taxonomy" id="586396"/>
    <lineage>
        <taxon>Eukaryota</taxon>
        <taxon>Viridiplantae</taxon>
        <taxon>Streptophyta</taxon>
        <taxon>Embryophyta</taxon>
        <taxon>Tracheophyta</taxon>
        <taxon>Spermatophyta</taxon>
        <taxon>Magnoliopsida</taxon>
        <taxon>eudicotyledons</taxon>
        <taxon>Gunneridae</taxon>
        <taxon>Pentapetalae</taxon>
        <taxon>rosids</taxon>
        <taxon>fabids</taxon>
        <taxon>Malpighiales</taxon>
        <taxon>Linaceae</taxon>
        <taxon>Linum</taxon>
    </lineage>
</organism>
<keyword evidence="3" id="KW-1185">Reference proteome</keyword>
<proteinExistence type="predicted"/>
<sequence>MLRAERVQPPLQDHYRRGVPNPEHGNRRQ</sequence>
<dbReference type="Proteomes" id="UP001154282">
    <property type="component" value="Unassembled WGS sequence"/>
</dbReference>
<dbReference type="EMBL" id="CAMGYJ010000009">
    <property type="protein sequence ID" value="CAI0542335.1"/>
    <property type="molecule type" value="Genomic_DNA"/>
</dbReference>
<dbReference type="AlphaFoldDB" id="A0AAV0Q9S2"/>
<evidence type="ECO:0000313" key="2">
    <source>
        <dbReference type="EMBL" id="CAI0542335.1"/>
    </source>
</evidence>
<evidence type="ECO:0000313" key="3">
    <source>
        <dbReference type="Proteomes" id="UP001154282"/>
    </source>
</evidence>